<comment type="caution">
    <text evidence="2">The sequence shown here is derived from an EMBL/GenBank/DDBJ whole genome shotgun (WGS) entry which is preliminary data.</text>
</comment>
<dbReference type="OrthoDB" id="266922at2759"/>
<name>A0A640KTD5_LEITA</name>
<sequence length="425" mass="45114">MSVENGMGTEKAAEAHASVSSPGAPHAWMDAATAAYVRHHHLASITYSVAQVLSGTEEDLMSHPRYCETDDSALPQAMVGSADTTLLLQLLLSSFMSPSSSANSSGASKVSSKSVSSLLSKDATVDESAAAASRPSTCSDGKDCLWPVDAAFSSRKDAVKSDVCRCIAQHFERFLTGIGLVESLGGRLRWAHVASDRSGGSERLGVALALDVFRCWKQVVVPLLQRISDLASPGLATDAATVNALFNCLVNGPAAAAPSSDASSPSASSFKYEEAVYWCFVLLRGYCQDFPETVWASILRAAQDAAVQQQCSSAVGLPPLPCEALLLRSFIAHLPCSEAEAVCSTSATRLEQPKYDDIVVSHMSTAVVAARARVESWVLDEVELLQRTSADATVLNSSLSALLLADVYWAVLTQPYTAMLAQYYM</sequence>
<dbReference type="EMBL" id="BLBS01000056">
    <property type="protein sequence ID" value="GET92873.1"/>
    <property type="molecule type" value="Genomic_DNA"/>
</dbReference>
<feature type="region of interest" description="Disordered" evidence="1">
    <location>
        <begin position="1"/>
        <end position="24"/>
    </location>
</feature>
<keyword evidence="3" id="KW-1185">Reference proteome</keyword>
<accession>A0A640KTD5</accession>
<evidence type="ECO:0000313" key="2">
    <source>
        <dbReference type="EMBL" id="GET92873.1"/>
    </source>
</evidence>
<reference evidence="2" key="1">
    <citation type="submission" date="2019-11" db="EMBL/GenBank/DDBJ databases">
        <title>Leishmania tarentolae CDS.</title>
        <authorList>
            <person name="Goto Y."/>
            <person name="Yamagishi J."/>
        </authorList>
    </citation>
    <scope>NUCLEOTIDE SEQUENCE [LARGE SCALE GENOMIC DNA]</scope>
    <source>
        <strain evidence="2">Parrot Tar II</strain>
    </source>
</reference>
<gene>
    <name evidence="2" type="ORF">LtaPh_3535800</name>
</gene>
<proteinExistence type="predicted"/>
<evidence type="ECO:0000256" key="1">
    <source>
        <dbReference type="SAM" id="MobiDB-lite"/>
    </source>
</evidence>
<dbReference type="VEuPathDB" id="TriTrypDB:LtaPh_3535800"/>
<organism evidence="2 3">
    <name type="scientific">Leishmania tarentolae</name>
    <name type="common">Sauroleishmania tarentolae</name>
    <dbReference type="NCBI Taxonomy" id="5689"/>
    <lineage>
        <taxon>Eukaryota</taxon>
        <taxon>Discoba</taxon>
        <taxon>Euglenozoa</taxon>
        <taxon>Kinetoplastea</taxon>
        <taxon>Metakinetoplastina</taxon>
        <taxon>Trypanosomatida</taxon>
        <taxon>Trypanosomatidae</taxon>
        <taxon>Leishmaniinae</taxon>
        <taxon>Leishmania</taxon>
        <taxon>lizard Leishmania</taxon>
    </lineage>
</organism>
<evidence type="ECO:0000313" key="3">
    <source>
        <dbReference type="Proteomes" id="UP000419144"/>
    </source>
</evidence>
<dbReference type="AlphaFoldDB" id="A0A640KTD5"/>
<protein>
    <submittedName>
        <fullName evidence="2">Uncharacterized protein</fullName>
    </submittedName>
</protein>
<dbReference type="Proteomes" id="UP000419144">
    <property type="component" value="Unassembled WGS sequence"/>
</dbReference>